<feature type="transmembrane region" description="Helical" evidence="1">
    <location>
        <begin position="326"/>
        <end position="342"/>
    </location>
</feature>
<evidence type="ECO:0000313" key="3">
    <source>
        <dbReference type="EMBL" id="SJN25895.1"/>
    </source>
</evidence>
<evidence type="ECO:0000259" key="2">
    <source>
        <dbReference type="Pfam" id="PF25928"/>
    </source>
</evidence>
<evidence type="ECO:0000313" key="4">
    <source>
        <dbReference type="Proteomes" id="UP000188342"/>
    </source>
</evidence>
<dbReference type="InterPro" id="IPR058279">
    <property type="entry name" value="DUF7973"/>
</dbReference>
<dbReference type="Pfam" id="PF25928">
    <property type="entry name" value="DUF7973"/>
    <property type="match status" value="1"/>
</dbReference>
<evidence type="ECO:0000256" key="1">
    <source>
        <dbReference type="SAM" id="Phobius"/>
    </source>
</evidence>
<feature type="transmembrane region" description="Helical" evidence="1">
    <location>
        <begin position="30"/>
        <end position="48"/>
    </location>
</feature>
<keyword evidence="1" id="KW-1133">Transmembrane helix</keyword>
<name>A0A1R4J2C2_9ACTN</name>
<dbReference type="AlphaFoldDB" id="A0A1R4J2C2"/>
<feature type="transmembrane region" description="Helical" evidence="1">
    <location>
        <begin position="229"/>
        <end position="248"/>
    </location>
</feature>
<organism evidence="3 4">
    <name type="scientific">Luteococcus japonicus LSP_Lj1</name>
    <dbReference type="NCBI Taxonomy" id="1255658"/>
    <lineage>
        <taxon>Bacteria</taxon>
        <taxon>Bacillati</taxon>
        <taxon>Actinomycetota</taxon>
        <taxon>Actinomycetes</taxon>
        <taxon>Propionibacteriales</taxon>
        <taxon>Propionibacteriaceae</taxon>
        <taxon>Luteococcus</taxon>
    </lineage>
</organism>
<dbReference type="Proteomes" id="UP000188342">
    <property type="component" value="Unassembled WGS sequence"/>
</dbReference>
<feature type="transmembrane region" description="Helical" evidence="1">
    <location>
        <begin position="286"/>
        <end position="306"/>
    </location>
</feature>
<keyword evidence="1" id="KW-0812">Transmembrane</keyword>
<feature type="domain" description="DUF7973" evidence="2">
    <location>
        <begin position="13"/>
        <end position="335"/>
    </location>
</feature>
<dbReference type="RefSeq" id="WP_094764074.1">
    <property type="nucleotide sequence ID" value="NZ_FUKQ01000018.1"/>
</dbReference>
<reference evidence="3 4" key="1">
    <citation type="submission" date="2017-02" db="EMBL/GenBank/DDBJ databases">
        <authorList>
            <person name="Peterson S.W."/>
        </authorList>
    </citation>
    <scope>NUCLEOTIDE SEQUENCE [LARGE SCALE GENOMIC DNA]</scope>
    <source>
        <strain evidence="3 4">LSP_Lj1</strain>
    </source>
</reference>
<feature type="transmembrane region" description="Helical" evidence="1">
    <location>
        <begin position="135"/>
        <end position="151"/>
    </location>
</feature>
<sequence length="343" mass="35898">MFTASLGIFLFGLLAAAAGGYIGAAIGGNFAFVLTGFCVLLSWGLYAGTGTDWGFNYVAFGPFAGPYVMFAGGAAAAAYAWHKGYLESGKDINSALAGLGKSDVMHVGAAFGVFGYLFKAFVVDNIPWFGTHTDGVAFTVVTSALLARVLFGKRKDGVGSGSLIGSDKFNKGASGFMGKIAPREDAQWLPWQEKWGYLVSLGFFFGAAAGALSIVVGHAVKGGSAFASSLPFGISAIIILFLIMGFNMPVQHHITVVSGVAAVTFLPIIAGSGFEWNGVWESGQWMSAFFTVLVCGVVGVLSAWLVEFWARVWYDRGTTHIDPPASGIWIMTTLVLGAGALLA</sequence>
<dbReference type="OrthoDB" id="4484645at2"/>
<dbReference type="STRING" id="1255658.FM114_04965"/>
<gene>
    <name evidence="3" type="ORF">FM114_04965</name>
</gene>
<protein>
    <recommendedName>
        <fullName evidence="2">DUF7973 domain-containing protein</fullName>
    </recommendedName>
</protein>
<proteinExistence type="predicted"/>
<feature type="transmembrane region" description="Helical" evidence="1">
    <location>
        <begin position="254"/>
        <end position="274"/>
    </location>
</feature>
<keyword evidence="4" id="KW-1185">Reference proteome</keyword>
<feature type="transmembrane region" description="Helical" evidence="1">
    <location>
        <begin position="55"/>
        <end position="81"/>
    </location>
</feature>
<dbReference type="EMBL" id="FUKQ01000018">
    <property type="protein sequence ID" value="SJN25895.1"/>
    <property type="molecule type" value="Genomic_DNA"/>
</dbReference>
<keyword evidence="1" id="KW-0472">Membrane</keyword>
<feature type="transmembrane region" description="Helical" evidence="1">
    <location>
        <begin position="104"/>
        <end position="123"/>
    </location>
</feature>
<accession>A0A1R4J2C2</accession>
<feature type="transmembrane region" description="Helical" evidence="1">
    <location>
        <begin position="195"/>
        <end position="217"/>
    </location>
</feature>